<feature type="region of interest" description="Disordered" evidence="1">
    <location>
        <begin position="1"/>
        <end position="23"/>
    </location>
</feature>
<accession>A0A0E0GQT0</accession>
<organism evidence="2">
    <name type="scientific">Oryza nivara</name>
    <name type="common">Indian wild rice</name>
    <name type="synonym">Oryza sativa f. spontanea</name>
    <dbReference type="NCBI Taxonomy" id="4536"/>
    <lineage>
        <taxon>Eukaryota</taxon>
        <taxon>Viridiplantae</taxon>
        <taxon>Streptophyta</taxon>
        <taxon>Embryophyta</taxon>
        <taxon>Tracheophyta</taxon>
        <taxon>Spermatophyta</taxon>
        <taxon>Magnoliopsida</taxon>
        <taxon>Liliopsida</taxon>
        <taxon>Poales</taxon>
        <taxon>Poaceae</taxon>
        <taxon>BOP clade</taxon>
        <taxon>Oryzoideae</taxon>
        <taxon>Oryzeae</taxon>
        <taxon>Oryzinae</taxon>
        <taxon>Oryza</taxon>
    </lineage>
</organism>
<sequence>MYDRGEAPRAHGRGGHGKPNMNLRRKSRTLVGSSLWIELIQEIFYIESIVFLTMQLSIAPAALRIYKGNKGTSFLYSQFQYIYQSGFPKPPGSGLPRPDGGYRSIYITVPRCKPGNRGNRAVIGGTVNPDTSPNGYGIQDLVWQDRKDFTRTVKENSKSKVVFGCSDLTLVSVFRH</sequence>
<dbReference type="Gramene" id="ONIVA03G27890.1">
    <property type="protein sequence ID" value="ONIVA03G27890.1"/>
    <property type="gene ID" value="ONIVA03G27890"/>
</dbReference>
<evidence type="ECO:0000313" key="3">
    <source>
        <dbReference type="Proteomes" id="UP000006591"/>
    </source>
</evidence>
<reference evidence="2" key="2">
    <citation type="submission" date="2018-04" db="EMBL/GenBank/DDBJ databases">
        <title>OnivRS2 (Oryza nivara Reference Sequence Version 2).</title>
        <authorList>
            <person name="Zhang J."/>
            <person name="Kudrna D."/>
            <person name="Lee S."/>
            <person name="Talag J."/>
            <person name="Rajasekar S."/>
            <person name="Welchert J."/>
            <person name="Hsing Y.-I."/>
            <person name="Wing R.A."/>
        </authorList>
    </citation>
    <scope>NUCLEOTIDE SEQUENCE [LARGE SCALE GENOMIC DNA]</scope>
    <source>
        <strain evidence="2">SL10</strain>
    </source>
</reference>
<keyword evidence="3" id="KW-1185">Reference proteome</keyword>
<protein>
    <submittedName>
        <fullName evidence="2">Uncharacterized protein</fullName>
    </submittedName>
</protein>
<evidence type="ECO:0000256" key="1">
    <source>
        <dbReference type="SAM" id="MobiDB-lite"/>
    </source>
</evidence>
<dbReference type="AlphaFoldDB" id="A0A0E0GQT0"/>
<dbReference type="HOGENOM" id="CLU_1527587_0_0_1"/>
<dbReference type="Proteomes" id="UP000006591">
    <property type="component" value="Chromosome 3"/>
</dbReference>
<name>A0A0E0GQT0_ORYNI</name>
<proteinExistence type="predicted"/>
<dbReference type="EnsemblPlants" id="ONIVA03G27890.1">
    <property type="protein sequence ID" value="ONIVA03G27890.1"/>
    <property type="gene ID" value="ONIVA03G27890"/>
</dbReference>
<evidence type="ECO:0000313" key="2">
    <source>
        <dbReference type="EnsemblPlants" id="ONIVA03G27890.1"/>
    </source>
</evidence>
<reference evidence="2" key="1">
    <citation type="submission" date="2015-04" db="UniProtKB">
        <authorList>
            <consortium name="EnsemblPlants"/>
        </authorList>
    </citation>
    <scope>IDENTIFICATION</scope>
    <source>
        <strain evidence="2">SL10</strain>
    </source>
</reference>